<dbReference type="InterPro" id="IPR025455">
    <property type="entry name" value="DUF4276"/>
</dbReference>
<proteinExistence type="predicted"/>
<dbReference type="RefSeq" id="WP_208058977.1">
    <property type="nucleotide sequence ID" value="NZ_JAGDYP010000006.1"/>
</dbReference>
<accession>A0ABS3PZR3</accession>
<dbReference type="Pfam" id="PF14103">
    <property type="entry name" value="DUF4276"/>
    <property type="match status" value="1"/>
</dbReference>
<comment type="caution">
    <text evidence="1">The sequence shown here is derived from an EMBL/GenBank/DDBJ whole genome shotgun (WGS) entry which is preliminary data.</text>
</comment>
<organism evidence="1 2">
    <name type="scientific">Capnocytophaga bilenii</name>
    <dbReference type="NCBI Taxonomy" id="2819369"/>
    <lineage>
        <taxon>Bacteria</taxon>
        <taxon>Pseudomonadati</taxon>
        <taxon>Bacteroidota</taxon>
        <taxon>Flavobacteriia</taxon>
        <taxon>Flavobacteriales</taxon>
        <taxon>Flavobacteriaceae</taxon>
        <taxon>Capnocytophaga</taxon>
    </lineage>
</organism>
<sequence length="212" mass="25185">MKTIIIICEGATEEVFCRNLLSQYLQNSCRVEIRLLGGNCNWQRIKDIAEKALKQQKDALVTTFFDYYGVKTRKFPNWKETIGMNNANVRERIEILENGMREEIDSNLRYRFIPYIQLHEFEALLFNSIEIFDDMFELEQYDRTKLLNIFNEFPDPEMIDQGTETSPSHRLIKIIPAYRKIIQGNAIAEKIGIEQIRQKNKHFNDWIEQLIK</sequence>
<keyword evidence="2" id="KW-1185">Reference proteome</keyword>
<dbReference type="Proteomes" id="UP000681610">
    <property type="component" value="Unassembled WGS sequence"/>
</dbReference>
<gene>
    <name evidence="1" type="ORF">J4N46_08705</name>
</gene>
<reference evidence="1 2" key="1">
    <citation type="submission" date="2021-03" db="EMBL/GenBank/DDBJ databases">
        <title>Isolation and description of Capnocytophaga bilenii sp. nov., a novel Capnocytophaga species, isolated from a gingivitis subject.</title>
        <authorList>
            <person name="Antezack A."/>
            <person name="Monnet-Corti V."/>
            <person name="La Scola B."/>
        </authorList>
    </citation>
    <scope>NUCLEOTIDE SEQUENCE [LARGE SCALE GENOMIC DNA]</scope>
    <source>
        <strain evidence="1 2">Marseille-Q4570</strain>
    </source>
</reference>
<protein>
    <submittedName>
        <fullName evidence="1">DUF4276 family protein</fullName>
    </submittedName>
</protein>
<dbReference type="EMBL" id="JAGDYP010000006">
    <property type="protein sequence ID" value="MBO1884493.1"/>
    <property type="molecule type" value="Genomic_DNA"/>
</dbReference>
<name>A0ABS3PZR3_9FLAO</name>
<evidence type="ECO:0000313" key="1">
    <source>
        <dbReference type="EMBL" id="MBO1884493.1"/>
    </source>
</evidence>
<evidence type="ECO:0000313" key="2">
    <source>
        <dbReference type="Proteomes" id="UP000681610"/>
    </source>
</evidence>